<dbReference type="SMART" id="SM00871">
    <property type="entry name" value="AraC_E_bind"/>
    <property type="match status" value="1"/>
</dbReference>
<organism evidence="5 6">
    <name type="scientific">Leptospira jelokensis</name>
    <dbReference type="NCBI Taxonomy" id="2484931"/>
    <lineage>
        <taxon>Bacteria</taxon>
        <taxon>Pseudomonadati</taxon>
        <taxon>Spirochaetota</taxon>
        <taxon>Spirochaetia</taxon>
        <taxon>Leptospirales</taxon>
        <taxon>Leptospiraceae</taxon>
        <taxon>Leptospira</taxon>
    </lineage>
</organism>
<dbReference type="InterPro" id="IPR020449">
    <property type="entry name" value="Tscrpt_reg_AraC-type_HTH"/>
</dbReference>
<gene>
    <name evidence="5" type="ORF">EHQ62_09000</name>
</gene>
<accession>A0A4Z1A041</accession>
<dbReference type="GO" id="GO:0043565">
    <property type="term" value="F:sequence-specific DNA binding"/>
    <property type="evidence" value="ECO:0007669"/>
    <property type="project" value="InterPro"/>
</dbReference>
<dbReference type="RefSeq" id="WP_135642042.1">
    <property type="nucleotide sequence ID" value="NZ_RQGH01000023.1"/>
</dbReference>
<dbReference type="PANTHER" id="PTHR40055:SF1">
    <property type="entry name" value="TRANSCRIPTIONAL REGULATOR YGIV-RELATED"/>
    <property type="match status" value="1"/>
</dbReference>
<dbReference type="Gene3D" id="1.10.10.60">
    <property type="entry name" value="Homeodomain-like"/>
    <property type="match status" value="2"/>
</dbReference>
<dbReference type="PROSITE" id="PS00041">
    <property type="entry name" value="HTH_ARAC_FAMILY_1"/>
    <property type="match status" value="1"/>
</dbReference>
<dbReference type="EMBL" id="RQGH01000023">
    <property type="protein sequence ID" value="TGL67528.1"/>
    <property type="molecule type" value="Genomic_DNA"/>
</dbReference>
<proteinExistence type="predicted"/>
<dbReference type="PANTHER" id="PTHR40055">
    <property type="entry name" value="TRANSCRIPTIONAL REGULATOR YGIV-RELATED"/>
    <property type="match status" value="1"/>
</dbReference>
<sequence>MPKKPNLYPIWNQLESKLENPVGLNQIAFFTGYSDWHFHRVFKSIQGENLKQYIRRLRLEKAAYELKITEYPVIEIALEAGYLSQEAFTKAFKRVIGFTPSDFRKRYQNHKKKTKSNHLTMPDGVSKHGFQIKTITSFPIVYIRHIGNYEELPGPIPEAKEVKEIQSLLGKWKSTWPKHKWIGICQDDPEISPKGKIRFDLGITMAPSPQPLPIGFGLQTITGGRYLQIRYQGKYETLPKIYDWILNEYCTKNAIQLRNLPPWECYLNPFEMSEGKRITDIYLPIQ</sequence>
<evidence type="ECO:0000259" key="4">
    <source>
        <dbReference type="PROSITE" id="PS01124"/>
    </source>
</evidence>
<dbReference type="InterPro" id="IPR011256">
    <property type="entry name" value="Reg_factor_effector_dom_sf"/>
</dbReference>
<evidence type="ECO:0000313" key="6">
    <source>
        <dbReference type="Proteomes" id="UP000297567"/>
    </source>
</evidence>
<dbReference type="InterPro" id="IPR010499">
    <property type="entry name" value="AraC_E-bd"/>
</dbReference>
<dbReference type="Pfam" id="PF06445">
    <property type="entry name" value="GyrI-like"/>
    <property type="match status" value="1"/>
</dbReference>
<dbReference type="InterPro" id="IPR018062">
    <property type="entry name" value="HTH_AraC-typ_CS"/>
</dbReference>
<dbReference type="Gene3D" id="3.20.80.10">
    <property type="entry name" value="Regulatory factor, effector binding domain"/>
    <property type="match status" value="1"/>
</dbReference>
<evidence type="ECO:0000256" key="2">
    <source>
        <dbReference type="ARBA" id="ARBA00023125"/>
    </source>
</evidence>
<keyword evidence="1" id="KW-0805">Transcription regulation</keyword>
<dbReference type="SUPFAM" id="SSF46689">
    <property type="entry name" value="Homeodomain-like"/>
    <property type="match status" value="2"/>
</dbReference>
<dbReference type="Proteomes" id="UP000297567">
    <property type="component" value="Unassembled WGS sequence"/>
</dbReference>
<evidence type="ECO:0000256" key="1">
    <source>
        <dbReference type="ARBA" id="ARBA00023015"/>
    </source>
</evidence>
<dbReference type="InterPro" id="IPR029442">
    <property type="entry name" value="GyrI-like"/>
</dbReference>
<keyword evidence="2" id="KW-0238">DNA-binding</keyword>
<comment type="caution">
    <text evidence="5">The sequence shown here is derived from an EMBL/GenBank/DDBJ whole genome shotgun (WGS) entry which is preliminary data.</text>
</comment>
<dbReference type="InterPro" id="IPR018060">
    <property type="entry name" value="HTH_AraC"/>
</dbReference>
<dbReference type="GO" id="GO:0003700">
    <property type="term" value="F:DNA-binding transcription factor activity"/>
    <property type="evidence" value="ECO:0007669"/>
    <property type="project" value="InterPro"/>
</dbReference>
<dbReference type="InterPro" id="IPR050908">
    <property type="entry name" value="SmbC-like"/>
</dbReference>
<dbReference type="PROSITE" id="PS01124">
    <property type="entry name" value="HTH_ARAC_FAMILY_2"/>
    <property type="match status" value="1"/>
</dbReference>
<protein>
    <submittedName>
        <fullName evidence="5">AraC family transcriptional regulator</fullName>
    </submittedName>
</protein>
<evidence type="ECO:0000256" key="3">
    <source>
        <dbReference type="ARBA" id="ARBA00023163"/>
    </source>
</evidence>
<keyword evidence="6" id="KW-1185">Reference proteome</keyword>
<dbReference type="InterPro" id="IPR009057">
    <property type="entry name" value="Homeodomain-like_sf"/>
</dbReference>
<dbReference type="SUPFAM" id="SSF55136">
    <property type="entry name" value="Probable bacterial effector-binding domain"/>
    <property type="match status" value="1"/>
</dbReference>
<keyword evidence="3" id="KW-0804">Transcription</keyword>
<dbReference type="Pfam" id="PF12833">
    <property type="entry name" value="HTH_18"/>
    <property type="match status" value="1"/>
</dbReference>
<name>A0A4Z1A041_9LEPT</name>
<dbReference type="AlphaFoldDB" id="A0A4Z1A041"/>
<dbReference type="PRINTS" id="PR00032">
    <property type="entry name" value="HTHARAC"/>
</dbReference>
<reference evidence="5" key="1">
    <citation type="journal article" date="2019" name="PLoS Negl. Trop. Dis.">
        <title>Revisiting the worldwide diversity of Leptospira species in the environment.</title>
        <authorList>
            <person name="Vincent A.T."/>
            <person name="Schiettekatte O."/>
            <person name="Bourhy P."/>
            <person name="Veyrier F.J."/>
            <person name="Picardeau M."/>
        </authorList>
    </citation>
    <scope>NUCLEOTIDE SEQUENCE [LARGE SCALE GENOMIC DNA]</scope>
    <source>
        <strain evidence="5">201702451</strain>
    </source>
</reference>
<dbReference type="SMART" id="SM00342">
    <property type="entry name" value="HTH_ARAC"/>
    <property type="match status" value="1"/>
</dbReference>
<feature type="domain" description="HTH araC/xylS-type" evidence="4">
    <location>
        <begin position="8"/>
        <end position="106"/>
    </location>
</feature>
<evidence type="ECO:0000313" key="5">
    <source>
        <dbReference type="EMBL" id="TGL67528.1"/>
    </source>
</evidence>